<keyword evidence="4" id="KW-0808">Transferase</keyword>
<dbReference type="GO" id="GO:0016740">
    <property type="term" value="F:transferase activity"/>
    <property type="evidence" value="ECO:0007669"/>
    <property type="project" value="UniProtKB-KW"/>
</dbReference>
<keyword evidence="1" id="KW-0547">Nucleotide-binding</keyword>
<evidence type="ECO:0000256" key="1">
    <source>
        <dbReference type="ARBA" id="ARBA00022741"/>
    </source>
</evidence>
<comment type="caution">
    <text evidence="4">The sequence shown here is derived from an EMBL/GenBank/DDBJ whole genome shotgun (WGS) entry which is preliminary data.</text>
</comment>
<dbReference type="OrthoDB" id="9805698at2"/>
<dbReference type="PANTHER" id="PTHR47545">
    <property type="entry name" value="MULTIFUNCTIONAL CCA PROTEIN"/>
    <property type="match status" value="1"/>
</dbReference>
<keyword evidence="5" id="KW-1185">Reference proteome</keyword>
<dbReference type="InterPro" id="IPR003607">
    <property type="entry name" value="HD/PDEase_dom"/>
</dbReference>
<dbReference type="RefSeq" id="WP_133870195.1">
    <property type="nucleotide sequence ID" value="NZ_SOAU01000001.1"/>
</dbReference>
<evidence type="ECO:0000256" key="2">
    <source>
        <dbReference type="SAM" id="Coils"/>
    </source>
</evidence>
<dbReference type="SUPFAM" id="SSF81891">
    <property type="entry name" value="Poly A polymerase C-terminal region-like"/>
    <property type="match status" value="1"/>
</dbReference>
<dbReference type="CDD" id="cd00077">
    <property type="entry name" value="HDc"/>
    <property type="match status" value="1"/>
</dbReference>
<accession>A0A4R7I5B2</accession>
<dbReference type="InterPro" id="IPR006675">
    <property type="entry name" value="HDIG_dom"/>
</dbReference>
<dbReference type="InterPro" id="IPR006674">
    <property type="entry name" value="HD_domain"/>
</dbReference>
<evidence type="ECO:0000259" key="3">
    <source>
        <dbReference type="Pfam" id="PF01966"/>
    </source>
</evidence>
<evidence type="ECO:0000313" key="5">
    <source>
        <dbReference type="Proteomes" id="UP000294558"/>
    </source>
</evidence>
<organism evidence="4 5">
    <name type="scientific">Ilumatobacter fluminis</name>
    <dbReference type="NCBI Taxonomy" id="467091"/>
    <lineage>
        <taxon>Bacteria</taxon>
        <taxon>Bacillati</taxon>
        <taxon>Actinomycetota</taxon>
        <taxon>Acidimicrobiia</taxon>
        <taxon>Acidimicrobiales</taxon>
        <taxon>Ilumatobacteraceae</taxon>
        <taxon>Ilumatobacter</taxon>
    </lineage>
</organism>
<feature type="coiled-coil region" evidence="2">
    <location>
        <begin position="182"/>
        <end position="209"/>
    </location>
</feature>
<keyword evidence="2" id="KW-0175">Coiled coil</keyword>
<protein>
    <submittedName>
        <fullName evidence="4">Putative nucleotidyltransferase with HDIG domain</fullName>
    </submittedName>
</protein>
<name>A0A4R7I5B2_9ACTN</name>
<dbReference type="NCBIfam" id="TIGR00277">
    <property type="entry name" value="HDIG"/>
    <property type="match status" value="1"/>
</dbReference>
<dbReference type="EMBL" id="SOAU01000001">
    <property type="protein sequence ID" value="TDT17946.1"/>
    <property type="molecule type" value="Genomic_DNA"/>
</dbReference>
<dbReference type="Proteomes" id="UP000294558">
    <property type="component" value="Unassembled WGS sequence"/>
</dbReference>
<sequence>MLTTATVLSSDARRRLGDTLDRADPTDELFEMVDDGFFGYWIPEIVEMRMEHDPIHRHKDVLAHTVAVTASTPTQPRLRLAALLHDVGKPATRRFGPDGVTFRHHEAVGARITRRRLGDMGFDAGFVTDVARLVELSGRFKGYDRGWTDSAVRRYVVDAGPLLGDLNLLVRHDCTTRHARKAAALQASVDDLESRIRRLAADDAEARRRPPLSGHEIMQLLDIAPGPEVGEAVSMLLAADRSIDRDEATRLVREWWAERAC</sequence>
<dbReference type="InterPro" id="IPR050124">
    <property type="entry name" value="tRNA_CCA-adding_enzyme"/>
</dbReference>
<dbReference type="Pfam" id="PF01966">
    <property type="entry name" value="HD"/>
    <property type="match status" value="1"/>
</dbReference>
<evidence type="ECO:0000313" key="4">
    <source>
        <dbReference type="EMBL" id="TDT17946.1"/>
    </source>
</evidence>
<dbReference type="Gene3D" id="1.10.3090.10">
    <property type="entry name" value="cca-adding enzyme, domain 2"/>
    <property type="match status" value="1"/>
</dbReference>
<proteinExistence type="predicted"/>
<dbReference type="GO" id="GO:0000166">
    <property type="term" value="F:nucleotide binding"/>
    <property type="evidence" value="ECO:0007669"/>
    <property type="project" value="UniProtKB-KW"/>
</dbReference>
<reference evidence="4 5" key="1">
    <citation type="submission" date="2019-03" db="EMBL/GenBank/DDBJ databases">
        <title>Sequencing the genomes of 1000 actinobacteria strains.</title>
        <authorList>
            <person name="Klenk H.-P."/>
        </authorList>
    </citation>
    <scope>NUCLEOTIDE SEQUENCE [LARGE SCALE GENOMIC DNA]</scope>
    <source>
        <strain evidence="4 5">DSM 18936</strain>
    </source>
</reference>
<dbReference type="AlphaFoldDB" id="A0A4R7I5B2"/>
<gene>
    <name evidence="4" type="ORF">BDK89_3559</name>
</gene>
<feature type="domain" description="HD" evidence="3">
    <location>
        <begin position="77"/>
        <end position="140"/>
    </location>
</feature>